<dbReference type="Proteomes" id="UP001311232">
    <property type="component" value="Unassembled WGS sequence"/>
</dbReference>
<evidence type="ECO:0000256" key="1">
    <source>
        <dbReference type="ARBA" id="ARBA00004370"/>
    </source>
</evidence>
<keyword evidence="4" id="KW-0325">Glycoprotein</keyword>
<dbReference type="InterPro" id="IPR036179">
    <property type="entry name" value="Ig-like_dom_sf"/>
</dbReference>
<feature type="domain" description="Ig-like" evidence="7">
    <location>
        <begin position="145"/>
        <end position="206"/>
    </location>
</feature>
<reference evidence="8 9" key="1">
    <citation type="submission" date="2021-06" db="EMBL/GenBank/DDBJ databases">
        <authorList>
            <person name="Palmer J.M."/>
        </authorList>
    </citation>
    <scope>NUCLEOTIDE SEQUENCE [LARGE SCALE GENOMIC DNA]</scope>
    <source>
        <strain evidence="8 9">MEX-2019</strain>
        <tissue evidence="8">Muscle</tissue>
    </source>
</reference>
<sequence>MLEGSIHVKVMRAMKKMASVSAVSVFLVCCFAVVSQGCDQFVAVGQSFSVPLGYTLKPTDSLKWKFNNNIIFYKRSETILSATRFDINANGSLKLTNLKKDQAGVYTTEVFDHSGRSRTTKSTNLCVLDPVKKPTINVTCRDPDVIFTCSHDQQPDGARYKWFQNEMLIINETKISLKRNKTETKNFNFSCKVENEISAEKSDPLTNICFGTDPVKKPEIKATCKDSEVIFTCFAAQQPADARYKWLLNGNEISNETKISLRTTAESKNLTFSCEVYNEASSENSDSLTHACKGPTFLDLPEKLFGISIWVFIVSGAGFLLLLIIIVVGCCLRCKRKRREDDDEELQYRPARESSPSYCSA</sequence>
<dbReference type="InterPro" id="IPR015631">
    <property type="entry name" value="CD2/SLAM_rcpt"/>
</dbReference>
<keyword evidence="2" id="KW-0732">Signal</keyword>
<name>A0AAV9S0V0_9TELE</name>
<dbReference type="Gene3D" id="2.60.40.10">
    <property type="entry name" value="Immunoglobulins"/>
    <property type="match status" value="3"/>
</dbReference>
<evidence type="ECO:0000313" key="8">
    <source>
        <dbReference type="EMBL" id="KAK5614948.1"/>
    </source>
</evidence>
<dbReference type="AlphaFoldDB" id="A0AAV9S0V0"/>
<dbReference type="SUPFAM" id="SSF48726">
    <property type="entry name" value="Immunoglobulin"/>
    <property type="match status" value="3"/>
</dbReference>
<dbReference type="PANTHER" id="PTHR12080:SF134">
    <property type="entry name" value="CD48 ANTIGEN"/>
    <property type="match status" value="1"/>
</dbReference>
<dbReference type="Pfam" id="PF13895">
    <property type="entry name" value="Ig_2"/>
    <property type="match status" value="2"/>
</dbReference>
<comment type="caution">
    <text evidence="8">The sequence shown here is derived from an EMBL/GenBank/DDBJ whole genome shotgun (WGS) entry which is preliminary data.</text>
</comment>
<organism evidence="8 9">
    <name type="scientific">Crenichthys baileyi</name>
    <name type="common">White River springfish</name>
    <dbReference type="NCBI Taxonomy" id="28760"/>
    <lineage>
        <taxon>Eukaryota</taxon>
        <taxon>Metazoa</taxon>
        <taxon>Chordata</taxon>
        <taxon>Craniata</taxon>
        <taxon>Vertebrata</taxon>
        <taxon>Euteleostomi</taxon>
        <taxon>Actinopterygii</taxon>
        <taxon>Neopterygii</taxon>
        <taxon>Teleostei</taxon>
        <taxon>Neoteleostei</taxon>
        <taxon>Acanthomorphata</taxon>
        <taxon>Ovalentaria</taxon>
        <taxon>Atherinomorphae</taxon>
        <taxon>Cyprinodontiformes</taxon>
        <taxon>Goodeidae</taxon>
        <taxon>Crenichthys</taxon>
    </lineage>
</organism>
<evidence type="ECO:0000259" key="7">
    <source>
        <dbReference type="PROSITE" id="PS50835"/>
    </source>
</evidence>
<dbReference type="EMBL" id="JAHHUM010001039">
    <property type="protein sequence ID" value="KAK5614948.1"/>
    <property type="molecule type" value="Genomic_DNA"/>
</dbReference>
<protein>
    <recommendedName>
        <fullName evidence="7">Ig-like domain-containing protein</fullName>
    </recommendedName>
</protein>
<keyword evidence="9" id="KW-1185">Reference proteome</keyword>
<keyword evidence="3 6" id="KW-0472">Membrane</keyword>
<gene>
    <name evidence="8" type="ORF">CRENBAI_008524</name>
</gene>
<feature type="transmembrane region" description="Helical" evidence="6">
    <location>
        <begin position="309"/>
        <end position="332"/>
    </location>
</feature>
<dbReference type="InterPro" id="IPR007110">
    <property type="entry name" value="Ig-like_dom"/>
</dbReference>
<feature type="region of interest" description="Disordered" evidence="5">
    <location>
        <begin position="341"/>
        <end position="361"/>
    </location>
</feature>
<dbReference type="PROSITE" id="PS50835">
    <property type="entry name" value="IG_LIKE"/>
    <property type="match status" value="2"/>
</dbReference>
<comment type="subcellular location">
    <subcellularLocation>
        <location evidence="1">Membrane</location>
    </subcellularLocation>
</comment>
<keyword evidence="6" id="KW-0812">Transmembrane</keyword>
<evidence type="ECO:0000313" key="9">
    <source>
        <dbReference type="Proteomes" id="UP001311232"/>
    </source>
</evidence>
<evidence type="ECO:0000256" key="5">
    <source>
        <dbReference type="SAM" id="MobiDB-lite"/>
    </source>
</evidence>
<dbReference type="GO" id="GO:0016020">
    <property type="term" value="C:membrane"/>
    <property type="evidence" value="ECO:0007669"/>
    <property type="project" value="UniProtKB-SubCell"/>
</dbReference>
<feature type="domain" description="Ig-like" evidence="7">
    <location>
        <begin position="214"/>
        <end position="289"/>
    </location>
</feature>
<keyword evidence="6" id="KW-1133">Transmembrane helix</keyword>
<evidence type="ECO:0000256" key="2">
    <source>
        <dbReference type="ARBA" id="ARBA00022729"/>
    </source>
</evidence>
<proteinExistence type="predicted"/>
<evidence type="ECO:0000256" key="6">
    <source>
        <dbReference type="SAM" id="Phobius"/>
    </source>
</evidence>
<accession>A0AAV9S0V0</accession>
<evidence type="ECO:0000256" key="4">
    <source>
        <dbReference type="ARBA" id="ARBA00023180"/>
    </source>
</evidence>
<dbReference type="InterPro" id="IPR013783">
    <property type="entry name" value="Ig-like_fold"/>
</dbReference>
<evidence type="ECO:0000256" key="3">
    <source>
        <dbReference type="ARBA" id="ARBA00023136"/>
    </source>
</evidence>
<dbReference type="PANTHER" id="PTHR12080">
    <property type="entry name" value="SIGNALING LYMPHOCYTIC ACTIVATION MOLECULE"/>
    <property type="match status" value="1"/>
</dbReference>